<gene>
    <name evidence="2" type="ORF">XD66_1122</name>
</gene>
<name>A0A101FFN8_9THEO</name>
<feature type="compositionally biased region" description="Acidic residues" evidence="1">
    <location>
        <begin position="50"/>
        <end position="61"/>
    </location>
</feature>
<dbReference type="EMBL" id="LGFO01000149">
    <property type="protein sequence ID" value="KUK36169.1"/>
    <property type="molecule type" value="Genomic_DNA"/>
</dbReference>
<accession>A0A101FFN8</accession>
<evidence type="ECO:0000256" key="1">
    <source>
        <dbReference type="SAM" id="MobiDB-lite"/>
    </source>
</evidence>
<feature type="compositionally biased region" description="Basic and acidic residues" evidence="1">
    <location>
        <begin position="34"/>
        <end position="49"/>
    </location>
</feature>
<feature type="compositionally biased region" description="Basic and acidic residues" evidence="1">
    <location>
        <begin position="7"/>
        <end position="27"/>
    </location>
</feature>
<sequence>MEVSDQEMSRVDGSDQERAEECKKALPEENAAPGHREDGGMDNCGRDADAAPEEAVADEGNEPVPSGLAEPPAGEGAIPGRSDEDGQESCRGSLRDSKKCAISEISPIAVDLAGKAVVPPEVLEYYRQFGIDERTLKILFQMRPPDVQPGMRTGAGISG</sequence>
<dbReference type="AlphaFoldDB" id="A0A101FFN8"/>
<organism evidence="2 3">
    <name type="scientific">Thermacetogenium phaeum</name>
    <dbReference type="NCBI Taxonomy" id="85874"/>
    <lineage>
        <taxon>Bacteria</taxon>
        <taxon>Bacillati</taxon>
        <taxon>Bacillota</taxon>
        <taxon>Clostridia</taxon>
        <taxon>Thermoanaerobacterales</taxon>
        <taxon>Thermoanaerobacteraceae</taxon>
        <taxon>Thermacetogenium</taxon>
    </lineage>
</organism>
<proteinExistence type="predicted"/>
<comment type="caution">
    <text evidence="2">The sequence shown here is derived from an EMBL/GenBank/DDBJ whole genome shotgun (WGS) entry which is preliminary data.</text>
</comment>
<protein>
    <submittedName>
        <fullName evidence="2">Uncharacterized protein</fullName>
    </submittedName>
</protein>
<evidence type="ECO:0000313" key="3">
    <source>
        <dbReference type="Proteomes" id="UP000053326"/>
    </source>
</evidence>
<dbReference type="Proteomes" id="UP000053326">
    <property type="component" value="Unassembled WGS sequence"/>
</dbReference>
<evidence type="ECO:0000313" key="2">
    <source>
        <dbReference type="EMBL" id="KUK36169.1"/>
    </source>
</evidence>
<feature type="region of interest" description="Disordered" evidence="1">
    <location>
        <begin position="1"/>
        <end position="97"/>
    </location>
</feature>
<reference evidence="3" key="1">
    <citation type="journal article" date="2015" name="MBio">
        <title>Genome-Resolved Metagenomic Analysis Reveals Roles for Candidate Phyla and Other Microbial Community Members in Biogeochemical Transformations in Oil Reservoirs.</title>
        <authorList>
            <person name="Hu P."/>
            <person name="Tom L."/>
            <person name="Singh A."/>
            <person name="Thomas B.C."/>
            <person name="Baker B.J."/>
            <person name="Piceno Y.M."/>
            <person name="Andersen G.L."/>
            <person name="Banfield J.F."/>
        </authorList>
    </citation>
    <scope>NUCLEOTIDE SEQUENCE [LARGE SCALE GENOMIC DNA]</scope>
</reference>